<reference evidence="4 5" key="1">
    <citation type="submission" date="2016-10" db="EMBL/GenBank/DDBJ databases">
        <authorList>
            <person name="de Groot N.N."/>
        </authorList>
    </citation>
    <scope>NUCLEOTIDE SEQUENCE [LARGE SCALE GENOMIC DNA]</scope>
    <source>
        <strain evidence="4 5">DSM 15269</strain>
    </source>
</reference>
<dbReference type="InterPro" id="IPR013123">
    <property type="entry name" value="SpoU_subst-bd"/>
</dbReference>
<dbReference type="GO" id="GO:0005829">
    <property type="term" value="C:cytosol"/>
    <property type="evidence" value="ECO:0007669"/>
    <property type="project" value="TreeGrafter"/>
</dbReference>
<dbReference type="GO" id="GO:0032259">
    <property type="term" value="P:methylation"/>
    <property type="evidence" value="ECO:0007669"/>
    <property type="project" value="UniProtKB-KW"/>
</dbReference>
<dbReference type="STRING" id="206665.SAMN04488516_102234"/>
<dbReference type="RefSeq" id="WP_092063512.1">
    <property type="nucleotide sequence ID" value="NZ_FNIN01000002.1"/>
</dbReference>
<dbReference type="PANTHER" id="PTHR46429">
    <property type="entry name" value="23S RRNA (GUANOSINE-2'-O-)-METHYLTRANSFERASE RLMB"/>
    <property type="match status" value="1"/>
</dbReference>
<dbReference type="Gene3D" id="3.30.1330.30">
    <property type="match status" value="1"/>
</dbReference>
<evidence type="ECO:0000313" key="4">
    <source>
        <dbReference type="EMBL" id="SDN47159.1"/>
    </source>
</evidence>
<keyword evidence="1 4" id="KW-0489">Methyltransferase</keyword>
<name>A0A1H0BND5_9BACT</name>
<keyword evidence="2 4" id="KW-0808">Transferase</keyword>
<accession>A0A1H0BND5</accession>
<dbReference type="PANTHER" id="PTHR46429:SF1">
    <property type="entry name" value="23S RRNA (GUANOSINE-2'-O-)-METHYLTRANSFERASE RLMB"/>
    <property type="match status" value="1"/>
</dbReference>
<dbReference type="SUPFAM" id="SSF75217">
    <property type="entry name" value="alpha/beta knot"/>
    <property type="match status" value="1"/>
</dbReference>
<dbReference type="SMART" id="SM00967">
    <property type="entry name" value="SpoU_sub_bind"/>
    <property type="match status" value="1"/>
</dbReference>
<protein>
    <submittedName>
        <fullName evidence="4">23S rRNA (Guanosine2251-2'-O)-methyltransferase</fullName>
    </submittedName>
</protein>
<dbReference type="OrthoDB" id="9785673at2"/>
<dbReference type="Pfam" id="PF08032">
    <property type="entry name" value="SpoU_sub_bind"/>
    <property type="match status" value="1"/>
</dbReference>
<dbReference type="GO" id="GO:0006396">
    <property type="term" value="P:RNA processing"/>
    <property type="evidence" value="ECO:0007669"/>
    <property type="project" value="InterPro"/>
</dbReference>
<dbReference type="SUPFAM" id="SSF55315">
    <property type="entry name" value="L30e-like"/>
    <property type="match status" value="1"/>
</dbReference>
<organism evidence="4 5">
    <name type="scientific">Desulfonauticus submarinus</name>
    <dbReference type="NCBI Taxonomy" id="206665"/>
    <lineage>
        <taxon>Bacteria</taxon>
        <taxon>Pseudomonadati</taxon>
        <taxon>Thermodesulfobacteriota</taxon>
        <taxon>Desulfovibrionia</taxon>
        <taxon>Desulfovibrionales</taxon>
        <taxon>Desulfonauticaceae</taxon>
        <taxon>Desulfonauticus</taxon>
    </lineage>
</organism>
<evidence type="ECO:0000256" key="2">
    <source>
        <dbReference type="ARBA" id="ARBA00022679"/>
    </source>
</evidence>
<evidence type="ECO:0000259" key="3">
    <source>
        <dbReference type="SMART" id="SM00967"/>
    </source>
</evidence>
<sequence>MSSLLVGQKPVFEELQKQSPQIDRVYLAKNKKHIGKILTLCKKKNIPYKFITQEDLNKFFPGNHQGIIARLNLVNFLSVENIFNFTLNSKFPLILALDCVQDPQNVGSIIRTLVALGGGGIILPKDRSAFLGTGVEKSSAGAVFKAKIAKVTNLARTLELGKQYGYHVYATVPRKGENPFVLNLNFPAILVLGNEEKGIRPGVLKRCDTKLTIPMLGKFESLNVSQAGAILMGEFLRQNSFI</sequence>
<dbReference type="NCBIfam" id="TIGR00186">
    <property type="entry name" value="rRNA_methyl_3"/>
    <property type="match status" value="1"/>
</dbReference>
<dbReference type="InterPro" id="IPR004441">
    <property type="entry name" value="rRNA_MeTrfase_TrmH"/>
</dbReference>
<dbReference type="Proteomes" id="UP000199602">
    <property type="component" value="Unassembled WGS sequence"/>
</dbReference>
<dbReference type="InterPro" id="IPR029028">
    <property type="entry name" value="Alpha/beta_knot_MTases"/>
</dbReference>
<keyword evidence="5" id="KW-1185">Reference proteome</keyword>
<dbReference type="Pfam" id="PF00588">
    <property type="entry name" value="SpoU_methylase"/>
    <property type="match status" value="1"/>
</dbReference>
<dbReference type="AlphaFoldDB" id="A0A1H0BND5"/>
<proteinExistence type="predicted"/>
<dbReference type="InterPro" id="IPR029026">
    <property type="entry name" value="tRNA_m1G_MTases_N"/>
</dbReference>
<dbReference type="InterPro" id="IPR001537">
    <property type="entry name" value="SpoU_MeTrfase"/>
</dbReference>
<dbReference type="Gene3D" id="3.40.1280.10">
    <property type="match status" value="1"/>
</dbReference>
<dbReference type="GO" id="GO:0003723">
    <property type="term" value="F:RNA binding"/>
    <property type="evidence" value="ECO:0007669"/>
    <property type="project" value="InterPro"/>
</dbReference>
<dbReference type="InterPro" id="IPR029064">
    <property type="entry name" value="Ribosomal_eL30-like_sf"/>
</dbReference>
<dbReference type="EMBL" id="FNIN01000002">
    <property type="protein sequence ID" value="SDN47159.1"/>
    <property type="molecule type" value="Genomic_DNA"/>
</dbReference>
<dbReference type="CDD" id="cd18103">
    <property type="entry name" value="SpoU-like_RlmB"/>
    <property type="match status" value="1"/>
</dbReference>
<evidence type="ECO:0000313" key="5">
    <source>
        <dbReference type="Proteomes" id="UP000199602"/>
    </source>
</evidence>
<gene>
    <name evidence="4" type="ORF">SAMN04488516_102234</name>
</gene>
<feature type="domain" description="RNA 2-O ribose methyltransferase substrate binding" evidence="3">
    <location>
        <begin position="4"/>
        <end position="77"/>
    </location>
</feature>
<evidence type="ECO:0000256" key="1">
    <source>
        <dbReference type="ARBA" id="ARBA00022603"/>
    </source>
</evidence>
<dbReference type="GO" id="GO:0008173">
    <property type="term" value="F:RNA methyltransferase activity"/>
    <property type="evidence" value="ECO:0007669"/>
    <property type="project" value="InterPro"/>
</dbReference>